<gene>
    <name evidence="1" type="ORF">DERYTH_LOCUS9909</name>
</gene>
<comment type="caution">
    <text evidence="1">The sequence shown here is derived from an EMBL/GenBank/DDBJ whole genome shotgun (WGS) entry which is preliminary data.</text>
</comment>
<dbReference type="EMBL" id="CAJVPY010005564">
    <property type="protein sequence ID" value="CAG8645845.1"/>
    <property type="molecule type" value="Genomic_DNA"/>
</dbReference>
<reference evidence="1" key="1">
    <citation type="submission" date="2021-06" db="EMBL/GenBank/DDBJ databases">
        <authorList>
            <person name="Kallberg Y."/>
            <person name="Tangrot J."/>
            <person name="Rosling A."/>
        </authorList>
    </citation>
    <scope>NUCLEOTIDE SEQUENCE</scope>
    <source>
        <strain evidence="1">MA453B</strain>
    </source>
</reference>
<keyword evidence="2" id="KW-1185">Reference proteome</keyword>
<evidence type="ECO:0000313" key="2">
    <source>
        <dbReference type="Proteomes" id="UP000789405"/>
    </source>
</evidence>
<name>A0A9N9DSI9_9GLOM</name>
<accession>A0A9N9DSI9</accession>
<organism evidence="1 2">
    <name type="scientific">Dentiscutata erythropus</name>
    <dbReference type="NCBI Taxonomy" id="1348616"/>
    <lineage>
        <taxon>Eukaryota</taxon>
        <taxon>Fungi</taxon>
        <taxon>Fungi incertae sedis</taxon>
        <taxon>Mucoromycota</taxon>
        <taxon>Glomeromycotina</taxon>
        <taxon>Glomeromycetes</taxon>
        <taxon>Diversisporales</taxon>
        <taxon>Gigasporaceae</taxon>
        <taxon>Dentiscutata</taxon>
    </lineage>
</organism>
<dbReference type="Proteomes" id="UP000789405">
    <property type="component" value="Unassembled WGS sequence"/>
</dbReference>
<sequence>MSKFLSPSNFFNFFRQQTSLQMILILPSTKIQRHVDVAASKKRDVPISSPQMFFQSVDVAASKKQDVLINSPRILKKTS</sequence>
<dbReference type="AlphaFoldDB" id="A0A9N9DSI9"/>
<evidence type="ECO:0000313" key="1">
    <source>
        <dbReference type="EMBL" id="CAG8645845.1"/>
    </source>
</evidence>
<proteinExistence type="predicted"/>
<protein>
    <submittedName>
        <fullName evidence="1">27414_t:CDS:1</fullName>
    </submittedName>
</protein>